<dbReference type="OrthoDB" id="1723499at2759"/>
<feature type="transmembrane region" description="Helical" evidence="1">
    <location>
        <begin position="34"/>
        <end position="56"/>
    </location>
</feature>
<evidence type="ECO:0000313" key="3">
    <source>
        <dbReference type="RefSeq" id="XP_019706658.1"/>
    </source>
</evidence>
<dbReference type="AlphaFoldDB" id="A0A6J0PIW6"/>
<gene>
    <name evidence="3" type="primary">LOC105047698</name>
</gene>
<name>A0A6J0PIW6_ELAGV</name>
<evidence type="ECO:0000313" key="2">
    <source>
        <dbReference type="Proteomes" id="UP000504607"/>
    </source>
</evidence>
<accession>A0A6J0PIW6</accession>
<sequence>MFLMCIACSMLHLYPFGGYTISTRNGIIKKSYSFSAAFCILHGISCLWFAWLIQLVGGSSRRRRFLSEQAVQTKEILLKRAVKIAKQAEQHERILFKVFDGRSWIWCILLDIGGTKWPPIWLDLSVLAIAWG</sequence>
<evidence type="ECO:0000256" key="1">
    <source>
        <dbReference type="SAM" id="Phobius"/>
    </source>
</evidence>
<keyword evidence="1" id="KW-1133">Transmembrane helix</keyword>
<keyword evidence="1" id="KW-0812">Transmembrane</keyword>
<keyword evidence="2" id="KW-1185">Reference proteome</keyword>
<proteinExistence type="predicted"/>
<organism evidence="2 3">
    <name type="scientific">Elaeis guineensis var. tenera</name>
    <name type="common">Oil palm</name>
    <dbReference type="NCBI Taxonomy" id="51953"/>
    <lineage>
        <taxon>Eukaryota</taxon>
        <taxon>Viridiplantae</taxon>
        <taxon>Streptophyta</taxon>
        <taxon>Embryophyta</taxon>
        <taxon>Tracheophyta</taxon>
        <taxon>Spermatophyta</taxon>
        <taxon>Magnoliopsida</taxon>
        <taxon>Liliopsida</taxon>
        <taxon>Arecaceae</taxon>
        <taxon>Arecoideae</taxon>
        <taxon>Cocoseae</taxon>
        <taxon>Elaeidinae</taxon>
        <taxon>Elaeis</taxon>
    </lineage>
</organism>
<keyword evidence="1" id="KW-0472">Membrane</keyword>
<dbReference type="RefSeq" id="XP_019706658.1">
    <property type="nucleotide sequence ID" value="XM_019851099.2"/>
</dbReference>
<protein>
    <submittedName>
        <fullName evidence="3">Uncharacterized protein LOC105047698 isoform X2</fullName>
    </submittedName>
</protein>
<reference evidence="3" key="1">
    <citation type="submission" date="2025-08" db="UniProtKB">
        <authorList>
            <consortium name="RefSeq"/>
        </authorList>
    </citation>
    <scope>IDENTIFICATION</scope>
</reference>
<dbReference type="Proteomes" id="UP000504607">
    <property type="component" value="Chromosome 6"/>
</dbReference>